<dbReference type="InterPro" id="IPR011330">
    <property type="entry name" value="Glyco_hydro/deAcase_b/a-brl"/>
</dbReference>
<dbReference type="Pfam" id="PF03746">
    <property type="entry name" value="LamB_YcsF"/>
    <property type="match status" value="1"/>
</dbReference>
<dbReference type="EMBL" id="MTSM01000010">
    <property type="protein sequence ID" value="OPX55409.1"/>
    <property type="molecule type" value="Genomic_DNA"/>
</dbReference>
<dbReference type="PANTHER" id="PTHR30292:SF0">
    <property type="entry name" value="5-OXOPROLINASE SUBUNIT A"/>
    <property type="match status" value="1"/>
</dbReference>
<keyword evidence="2" id="KW-1185">Reference proteome</keyword>
<dbReference type="NCBIfam" id="NF003814">
    <property type="entry name" value="PRK05406.1-3"/>
    <property type="match status" value="1"/>
</dbReference>
<dbReference type="PANTHER" id="PTHR30292">
    <property type="entry name" value="UNCHARACTERIZED PROTEIN YBGL-RELATED"/>
    <property type="match status" value="1"/>
</dbReference>
<protein>
    <recommendedName>
        <fullName evidence="3">Lactam utilization protein LamB</fullName>
    </recommendedName>
</protein>
<comment type="caution">
    <text evidence="1">The sequence shown here is derived from an EMBL/GenBank/DDBJ whole genome shotgun (WGS) entry which is preliminary data.</text>
</comment>
<name>A0A1V4T5F8_9GAMM</name>
<dbReference type="STRING" id="64969.SAMN02745127_01629"/>
<evidence type="ECO:0000313" key="2">
    <source>
        <dbReference type="Proteomes" id="UP000191418"/>
    </source>
</evidence>
<dbReference type="NCBIfam" id="NF003816">
    <property type="entry name" value="PRK05406.1-5"/>
    <property type="match status" value="1"/>
</dbReference>
<gene>
    <name evidence="1" type="ORF">BTE48_09115</name>
</gene>
<proteinExistence type="predicted"/>
<dbReference type="AlphaFoldDB" id="A0A1V4T5F8"/>
<dbReference type="InterPro" id="IPR005501">
    <property type="entry name" value="LamB/YcsF/PxpA-like"/>
</dbReference>
<dbReference type="Proteomes" id="UP000191418">
    <property type="component" value="Unassembled WGS sequence"/>
</dbReference>
<dbReference type="OrthoDB" id="9773478at2"/>
<dbReference type="SUPFAM" id="SSF88713">
    <property type="entry name" value="Glycoside hydrolase/deacetylase"/>
    <property type="match status" value="1"/>
</dbReference>
<dbReference type="GO" id="GO:0005975">
    <property type="term" value="P:carbohydrate metabolic process"/>
    <property type="evidence" value="ECO:0007669"/>
    <property type="project" value="InterPro"/>
</dbReference>
<organism evidence="1 2">
    <name type="scientific">Oceanospirillum multiglobuliferum</name>
    <dbReference type="NCBI Taxonomy" id="64969"/>
    <lineage>
        <taxon>Bacteria</taxon>
        <taxon>Pseudomonadati</taxon>
        <taxon>Pseudomonadota</taxon>
        <taxon>Gammaproteobacteria</taxon>
        <taxon>Oceanospirillales</taxon>
        <taxon>Oceanospirillaceae</taxon>
        <taxon>Oceanospirillum</taxon>
    </lineage>
</organism>
<dbReference type="CDD" id="cd10787">
    <property type="entry name" value="LamB_YcsF_like"/>
    <property type="match status" value="1"/>
</dbReference>
<evidence type="ECO:0000313" key="1">
    <source>
        <dbReference type="EMBL" id="OPX55409.1"/>
    </source>
</evidence>
<reference evidence="1 2" key="1">
    <citation type="submission" date="2017-01" db="EMBL/GenBank/DDBJ databases">
        <title>Genome Sequencing of a Marine Spirillum, Oceanospirillum multiglobuliferum ATCC 33336, from Japan.</title>
        <authorList>
            <person name="Carney J.G."/>
            <person name="Trachtenberg A.M."/>
            <person name="Rheaume B.A."/>
            <person name="Linnane J.D."/>
            <person name="Pitts N.L."/>
            <person name="Mykles D.L."/>
            <person name="Maclea K.S."/>
        </authorList>
    </citation>
    <scope>NUCLEOTIDE SEQUENCE [LARGE SCALE GENOMIC DNA]</scope>
    <source>
        <strain evidence="1 2">ATCC 33336</strain>
    </source>
</reference>
<evidence type="ECO:0008006" key="3">
    <source>
        <dbReference type="Google" id="ProtNLM"/>
    </source>
</evidence>
<dbReference type="Gene3D" id="3.20.20.370">
    <property type="entry name" value="Glycoside hydrolase/deacetylase"/>
    <property type="match status" value="1"/>
</dbReference>
<accession>A0A1V4T5F8</accession>
<sequence>MKLNCDMGESFGAWTMGADAEVMPYIDMASIACGFHASDPLTMHRTVQLALQHQVSIGAHPSYPDLVGFGRREMQLSSDELHSALIYQIAALQGICESNNTTLSYVKPHGALYNKMMIDNATLMTVMQSLKDYCPHLPLVLMATPEAEQIQKQADSMGISILFEVFADRAYDDEGRLVARTIEGAVHQSLSQIEQQVRQIVEQGTVTSFSGKVIPIAADTLCIHGDGAHAASIAELCSRITS</sequence>